<evidence type="ECO:0000256" key="3">
    <source>
        <dbReference type="ARBA" id="ARBA00022475"/>
    </source>
</evidence>
<keyword evidence="10" id="KW-1185">Reference proteome</keyword>
<dbReference type="Proteomes" id="UP000721415">
    <property type="component" value="Unassembled WGS sequence"/>
</dbReference>
<feature type="transmembrane region" description="Helical" evidence="8">
    <location>
        <begin position="149"/>
        <end position="170"/>
    </location>
</feature>
<keyword evidence="7 8" id="KW-0472">Membrane</keyword>
<evidence type="ECO:0000313" key="10">
    <source>
        <dbReference type="Proteomes" id="UP000721415"/>
    </source>
</evidence>
<feature type="transmembrane region" description="Helical" evidence="8">
    <location>
        <begin position="18"/>
        <end position="37"/>
    </location>
</feature>
<dbReference type="EMBL" id="JACBXQ010000001">
    <property type="protein sequence ID" value="MBG9985648.1"/>
    <property type="molecule type" value="Genomic_DNA"/>
</dbReference>
<comment type="subcellular location">
    <subcellularLocation>
        <location evidence="1">Cell membrane</location>
        <topology evidence="1">Multi-pass membrane protein</topology>
    </subcellularLocation>
</comment>
<name>A0ABS0LNC4_9LACT</name>
<reference evidence="9 10" key="1">
    <citation type="submission" date="2020-07" db="EMBL/GenBank/DDBJ databases">
        <title>Facklamia lactis sp. nov., isolated from raw milk.</title>
        <authorList>
            <person name="Doll E.V."/>
            <person name="Huptas C."/>
            <person name="Staib L."/>
            <person name="Wenning M."/>
            <person name="Scherer S."/>
        </authorList>
    </citation>
    <scope>NUCLEOTIDE SEQUENCE [LARGE SCALE GENOMIC DNA]</scope>
    <source>
        <strain evidence="9 10">DSM 111018</strain>
    </source>
</reference>
<evidence type="ECO:0000256" key="4">
    <source>
        <dbReference type="ARBA" id="ARBA00022692"/>
    </source>
</evidence>
<feature type="transmembrane region" description="Helical" evidence="8">
    <location>
        <begin position="49"/>
        <end position="66"/>
    </location>
</feature>
<evidence type="ECO:0000256" key="5">
    <source>
        <dbReference type="ARBA" id="ARBA00022960"/>
    </source>
</evidence>
<evidence type="ECO:0000256" key="7">
    <source>
        <dbReference type="ARBA" id="ARBA00023136"/>
    </source>
</evidence>
<evidence type="ECO:0000313" key="9">
    <source>
        <dbReference type="EMBL" id="MBG9985648.1"/>
    </source>
</evidence>
<comment type="caution">
    <text evidence="9">The sequence shown here is derived from an EMBL/GenBank/DDBJ whole genome shotgun (WGS) entry which is preliminary data.</text>
</comment>
<feature type="transmembrane region" description="Helical" evidence="8">
    <location>
        <begin position="116"/>
        <end position="137"/>
    </location>
</feature>
<dbReference type="InterPro" id="IPR007227">
    <property type="entry name" value="Cell_shape_determining_MreD"/>
</dbReference>
<keyword evidence="6 8" id="KW-1133">Transmembrane helix</keyword>
<proteinExistence type="inferred from homology"/>
<dbReference type="Pfam" id="PF04093">
    <property type="entry name" value="MreD"/>
    <property type="match status" value="1"/>
</dbReference>
<keyword evidence="5" id="KW-0133">Cell shape</keyword>
<evidence type="ECO:0000256" key="8">
    <source>
        <dbReference type="SAM" id="Phobius"/>
    </source>
</evidence>
<comment type="similarity">
    <text evidence="2">Belongs to the MreD family.</text>
</comment>
<dbReference type="NCBIfam" id="TIGR03426">
    <property type="entry name" value="shape_MreD"/>
    <property type="match status" value="1"/>
</dbReference>
<protein>
    <submittedName>
        <fullName evidence="9">Rod shape-determining protein MreD</fullName>
    </submittedName>
</protein>
<evidence type="ECO:0000256" key="6">
    <source>
        <dbReference type="ARBA" id="ARBA00022989"/>
    </source>
</evidence>
<feature type="transmembrane region" description="Helical" evidence="8">
    <location>
        <begin position="86"/>
        <end position="104"/>
    </location>
</feature>
<keyword evidence="4 8" id="KW-0812">Transmembrane</keyword>
<keyword evidence="3" id="KW-1003">Cell membrane</keyword>
<gene>
    <name evidence="9" type="primary">mreD</name>
    <name evidence="9" type="ORF">HZY91_01930</name>
</gene>
<evidence type="ECO:0000256" key="2">
    <source>
        <dbReference type="ARBA" id="ARBA00007776"/>
    </source>
</evidence>
<organism evidence="9 10">
    <name type="scientific">Facklamia lactis</name>
    <dbReference type="NCBI Taxonomy" id="2749967"/>
    <lineage>
        <taxon>Bacteria</taxon>
        <taxon>Bacillati</taxon>
        <taxon>Bacillota</taxon>
        <taxon>Bacilli</taxon>
        <taxon>Lactobacillales</taxon>
        <taxon>Aerococcaceae</taxon>
        <taxon>Facklamia</taxon>
    </lineage>
</organism>
<sequence length="187" mass="21814">MSSISTGKLYSRERNIKGIVPLILLIGLVIDSALPAMFPNQFIGNEQTIVSHLLVYFIVTFAFYLRNSYISFYSFIFGLLHDSYNTTLLGFYAIVYFLITWLILSIRRYFPRNAIVHFMLFIVMVTIVEFVTYFFYLKVGIAEVDLQNFIITRLGPTLIFNTALSFFMYLPTRGLLQWLGYDDHIIF</sequence>
<evidence type="ECO:0000256" key="1">
    <source>
        <dbReference type="ARBA" id="ARBA00004651"/>
    </source>
</evidence>
<accession>A0ABS0LNC4</accession>
<dbReference type="RefSeq" id="WP_197114136.1">
    <property type="nucleotide sequence ID" value="NZ_JACBXQ010000001.1"/>
</dbReference>